<dbReference type="InterPro" id="IPR006827">
    <property type="entry name" value="Lant_deHydtase_N"/>
</dbReference>
<gene>
    <name evidence="2" type="ORF">J0G10_23680</name>
</gene>
<feature type="domain" description="Lantibiotic dehydratase N-terminal" evidence="1">
    <location>
        <begin position="127"/>
        <end position="571"/>
    </location>
</feature>
<reference evidence="2 3" key="1">
    <citation type="journal article" date="2022" name="Int. J. Syst. Evol. Microbiol.">
        <title>Pseudomonas germanica sp. nov., isolated from Iris germanica rhizomes.</title>
        <authorList>
            <person name="Atanasov K.E."/>
            <person name="Galbis D.M."/>
            <person name="Gallego J."/>
            <person name="Serpico A."/>
            <person name="Bosch M."/>
            <person name="Altabella T."/>
            <person name="Ferrer A."/>
        </authorList>
    </citation>
    <scope>NUCLEOTIDE SEQUENCE [LARGE SCALE GENOMIC DNA]</scope>
    <source>
        <strain evidence="2 3">FIT28</strain>
    </source>
</reference>
<proteinExistence type="predicted"/>
<evidence type="ECO:0000313" key="3">
    <source>
        <dbReference type="Proteomes" id="UP000824588"/>
    </source>
</evidence>
<organism evidence="2 3">
    <name type="scientific">Pseudomonas germanica</name>
    <dbReference type="NCBI Taxonomy" id="2815720"/>
    <lineage>
        <taxon>Bacteria</taxon>
        <taxon>Pseudomonadati</taxon>
        <taxon>Pseudomonadota</taxon>
        <taxon>Gammaproteobacteria</taxon>
        <taxon>Pseudomonadales</taxon>
        <taxon>Pseudomonadaceae</taxon>
        <taxon>Pseudomonas</taxon>
    </lineage>
</organism>
<keyword evidence="3" id="KW-1185">Reference proteome</keyword>
<accession>A0ABX8YMP0</accession>
<sequence>MESSQYFWLRSTGFPIHHLTDLGRFADLPSCRVFEQNFRSLQALKATLLEKANAHSPQACRKLIRKLNEHQVLQLSDLPEVLREPLAESLQQWNGLLERTAAREEAAEEYDAYLESARQGLIDFLDDDAVAEALFISNPSAMTRIRELVRDRHGRNDTRKKQKLRLGWSYAQRFCAKNDTSSFFGPLAWGRFDANQADNVRLTQGDTAWIKERHTFFENWVVQRLVEQINRQCPDTDRMPLQLNTGCYLQEQILFMPIGKSQRLTPQTARVLHYISDQQGQEPTFAGMLSACPEVAPSTLRDLLEHLVSKRIVRRGWQVSPRERSPIARLQRCLVDAQVSADFGLAWQSRLEALEGLRRDYAHGDLMRRTECLEGLNQLLGEAGVDLSRETGAMYVGRYPVYEDCSRNIDISLGQAMLSQVNEELAPLMRINQWLIKAIAHQLNEAFIEVWEQRQTASPDQPVDFLDLLNTLAPLLPALEARLILDLEQRLETAWTQVLQDFPDHPEVQLCAADIERLITLLNNDLNVAGFEVFGSDYHSPDILLSSASVEAFNRGDYQIIVGEVHPAVHTLSQPVAAPFGPFNTQINQQVEALFQRPRLVLADSPESYQRSHIDWPLQPSYLQLVLPSGGGCVAAHQQFAAGRAKVLRVNGRLQVVDALGQFSEDLLCVYSTPMHRLGFALAGSAVAKHEHRRIWLGRTLYKRASWLFTSDLLPEPKGSVDELEHTLQWRAWAAVNGLPRYAFVKIDTEPKPLFLDFDNPLSFDGITNALKNAGHVKFSEMRPCPDELWLEEVRGRFCCEIRTTFSTCEAST</sequence>
<dbReference type="EMBL" id="CP071586">
    <property type="protein sequence ID" value="QYY80693.1"/>
    <property type="molecule type" value="Genomic_DNA"/>
</dbReference>
<evidence type="ECO:0000313" key="2">
    <source>
        <dbReference type="EMBL" id="QYY80693.1"/>
    </source>
</evidence>
<name>A0ABX8YMP0_9PSED</name>
<dbReference type="Pfam" id="PF04738">
    <property type="entry name" value="Lant_dehydr_N"/>
    <property type="match status" value="1"/>
</dbReference>
<dbReference type="Proteomes" id="UP000824588">
    <property type="component" value="Chromosome"/>
</dbReference>
<evidence type="ECO:0000259" key="1">
    <source>
        <dbReference type="Pfam" id="PF04738"/>
    </source>
</evidence>
<dbReference type="RefSeq" id="WP_220556863.1">
    <property type="nucleotide sequence ID" value="NZ_CP125372.1"/>
</dbReference>
<protein>
    <submittedName>
        <fullName evidence="2">Lantibiotic dehydratase</fullName>
    </submittedName>
</protein>